<dbReference type="OMA" id="SHELTNC"/>
<feature type="compositionally biased region" description="Basic and acidic residues" evidence="1">
    <location>
        <begin position="94"/>
        <end position="103"/>
    </location>
</feature>
<accession>A0A0E0IF21</accession>
<keyword evidence="4" id="KW-1185">Reference proteome</keyword>
<dbReference type="EnsemblPlants" id="ONIVA08G24730.1">
    <property type="protein sequence ID" value="ONIVA08G24730.1"/>
    <property type="gene ID" value="ONIVA08G24730"/>
</dbReference>
<organism evidence="3">
    <name type="scientific">Oryza nivara</name>
    <name type="common">Indian wild rice</name>
    <name type="synonym">Oryza sativa f. spontanea</name>
    <dbReference type="NCBI Taxonomy" id="4536"/>
    <lineage>
        <taxon>Eukaryota</taxon>
        <taxon>Viridiplantae</taxon>
        <taxon>Streptophyta</taxon>
        <taxon>Embryophyta</taxon>
        <taxon>Tracheophyta</taxon>
        <taxon>Spermatophyta</taxon>
        <taxon>Magnoliopsida</taxon>
        <taxon>Liliopsida</taxon>
        <taxon>Poales</taxon>
        <taxon>Poaceae</taxon>
        <taxon>BOP clade</taxon>
        <taxon>Oryzoideae</taxon>
        <taxon>Oryzeae</taxon>
        <taxon>Oryzinae</taxon>
        <taxon>Oryza</taxon>
    </lineage>
</organism>
<dbReference type="Proteomes" id="UP000006591">
    <property type="component" value="Chromosome 8"/>
</dbReference>
<name>A0A0E0IF21_ORYNI</name>
<feature type="signal peptide" evidence="2">
    <location>
        <begin position="1"/>
        <end position="23"/>
    </location>
</feature>
<reference evidence="3" key="2">
    <citation type="submission" date="2018-04" db="EMBL/GenBank/DDBJ databases">
        <title>OnivRS2 (Oryza nivara Reference Sequence Version 2).</title>
        <authorList>
            <person name="Zhang J."/>
            <person name="Kudrna D."/>
            <person name="Lee S."/>
            <person name="Talag J."/>
            <person name="Rajasekar S."/>
            <person name="Welchert J."/>
            <person name="Hsing Y.-I."/>
            <person name="Wing R.A."/>
        </authorList>
    </citation>
    <scope>NUCLEOTIDE SEQUENCE [LARGE SCALE GENOMIC DNA]</scope>
    <source>
        <strain evidence="3">SL10</strain>
    </source>
</reference>
<dbReference type="HOGENOM" id="CLU_110900_0_0_1"/>
<evidence type="ECO:0000313" key="3">
    <source>
        <dbReference type="EnsemblPlants" id="ONIVA08G24730.1"/>
    </source>
</evidence>
<feature type="chain" id="PRO_5002362836" evidence="2">
    <location>
        <begin position="24"/>
        <end position="217"/>
    </location>
</feature>
<evidence type="ECO:0000313" key="4">
    <source>
        <dbReference type="Proteomes" id="UP000006591"/>
    </source>
</evidence>
<reference evidence="3" key="1">
    <citation type="submission" date="2015-04" db="UniProtKB">
        <authorList>
            <consortium name="EnsemblPlants"/>
        </authorList>
    </citation>
    <scope>IDENTIFICATION</scope>
    <source>
        <strain evidence="3">SL10</strain>
    </source>
</reference>
<evidence type="ECO:0000256" key="2">
    <source>
        <dbReference type="SAM" id="SignalP"/>
    </source>
</evidence>
<dbReference type="Gramene" id="ONIVA08G24730.1">
    <property type="protein sequence ID" value="ONIVA08G24730.1"/>
    <property type="gene ID" value="ONIVA08G24730"/>
</dbReference>
<feature type="region of interest" description="Disordered" evidence="1">
    <location>
        <begin position="85"/>
        <end position="104"/>
    </location>
</feature>
<feature type="region of interest" description="Disordered" evidence="1">
    <location>
        <begin position="23"/>
        <end position="73"/>
    </location>
</feature>
<keyword evidence="2" id="KW-0732">Signal</keyword>
<proteinExistence type="predicted"/>
<sequence>MSSPLSLSSPFLSLSLTFLLSEGRPAGGDWGGRRGEAGEEVPQSLTGHAAAATRDKGRAAAAVPTGPHRARTRRAAPTLVELGPASPCRRRRSEPRAPAHGEEELALPRVPHAQRLERRGRAPAAAAVDRDERLDAGNGLGREPERPVQERLGAVLRRRAAVIAAVDLRELVVRESDLRRAAHPSHELTNCMAPTPSNMQWLMARPSTNPPHLNLVK</sequence>
<evidence type="ECO:0000256" key="1">
    <source>
        <dbReference type="SAM" id="MobiDB-lite"/>
    </source>
</evidence>
<dbReference type="AlphaFoldDB" id="A0A0E0IF21"/>
<protein>
    <submittedName>
        <fullName evidence="3">Uncharacterized protein</fullName>
    </submittedName>
</protein>